<proteinExistence type="predicted"/>
<dbReference type="AlphaFoldDB" id="A0A2H0X137"/>
<reference evidence="2" key="1">
    <citation type="submission" date="2017-09" db="EMBL/GenBank/DDBJ databases">
        <title>Depth-based differentiation of microbial function through sediment-hosted aquifers and enrichment of novel symbionts in the deep terrestrial subsurface.</title>
        <authorList>
            <person name="Probst A.J."/>
            <person name="Ladd B."/>
            <person name="Jarett J.K."/>
            <person name="Geller-Mcgrath D.E."/>
            <person name="Sieber C.M.K."/>
            <person name="Emerson J.B."/>
            <person name="Anantharaman K."/>
            <person name="Thomas B.C."/>
            <person name="Malmstrom R."/>
            <person name="Stieglmeier M."/>
            <person name="Klingl A."/>
            <person name="Woyke T."/>
            <person name="Ryan C.M."/>
            <person name="Banfield J.F."/>
        </authorList>
    </citation>
    <scope>NUCLEOTIDE SEQUENCE [LARGE SCALE GENOMIC DNA]</scope>
</reference>
<dbReference type="EMBL" id="PEYY01000088">
    <property type="protein sequence ID" value="PIS17888.1"/>
    <property type="molecule type" value="Genomic_DNA"/>
</dbReference>
<accession>A0A2H0X137</accession>
<comment type="caution">
    <text evidence="1">The sequence shown here is derived from an EMBL/GenBank/DDBJ whole genome shotgun (WGS) entry which is preliminary data.</text>
</comment>
<organism evidence="1 2">
    <name type="scientific">Candidatus Collierbacteria bacterium CG09_land_8_20_14_0_10_46_12</name>
    <dbReference type="NCBI Taxonomy" id="1974533"/>
    <lineage>
        <taxon>Bacteria</taxon>
        <taxon>Candidatus Collieribacteriota</taxon>
    </lineage>
</organism>
<gene>
    <name evidence="1" type="ORF">COT54_02230</name>
</gene>
<evidence type="ECO:0000313" key="2">
    <source>
        <dbReference type="Proteomes" id="UP000229574"/>
    </source>
</evidence>
<protein>
    <submittedName>
        <fullName evidence="1">Uncharacterized protein</fullName>
    </submittedName>
</protein>
<name>A0A2H0X137_9BACT</name>
<evidence type="ECO:0000313" key="1">
    <source>
        <dbReference type="EMBL" id="PIS17888.1"/>
    </source>
</evidence>
<sequence length="164" mass="18564">MQTEREEAERAEVDGGMKLYEELGDVGFFVLLTAMLYGDKLTLEDHQNLKEMMEYANTKGQEDGLDLPLAIMYVGYYKDTGNYPKVFYQLGKDETVETVPERIKQTVPAIREVREYLNGKWVGLGDDDLISTMRAHGEECGWRGDEAKAIRLLFGLAGIATILE</sequence>
<dbReference type="Proteomes" id="UP000229574">
    <property type="component" value="Unassembled WGS sequence"/>
</dbReference>